<dbReference type="CDD" id="cd14014">
    <property type="entry name" value="STKc_PknB_like"/>
    <property type="match status" value="1"/>
</dbReference>
<protein>
    <recommendedName>
        <fullName evidence="2">Protein kinase domain-containing protein</fullName>
    </recommendedName>
</protein>
<evidence type="ECO:0000313" key="4">
    <source>
        <dbReference type="Proteomes" id="UP000322530"/>
    </source>
</evidence>
<dbReference type="PANTHER" id="PTHR24348">
    <property type="entry name" value="SERINE/THREONINE-PROTEIN KINASE UNC-51-RELATED"/>
    <property type="match status" value="1"/>
</dbReference>
<name>A0A5A5TIS0_9CHLR</name>
<proteinExistence type="predicted"/>
<evidence type="ECO:0000259" key="2">
    <source>
        <dbReference type="PROSITE" id="PS50011"/>
    </source>
</evidence>
<dbReference type="GO" id="GO:0005524">
    <property type="term" value="F:ATP binding"/>
    <property type="evidence" value="ECO:0007669"/>
    <property type="project" value="InterPro"/>
</dbReference>
<dbReference type="SMART" id="SM00220">
    <property type="entry name" value="S_TKc"/>
    <property type="match status" value="1"/>
</dbReference>
<feature type="region of interest" description="Disordered" evidence="1">
    <location>
        <begin position="392"/>
        <end position="458"/>
    </location>
</feature>
<dbReference type="InterPro" id="IPR000719">
    <property type="entry name" value="Prot_kinase_dom"/>
</dbReference>
<dbReference type="PROSITE" id="PS00108">
    <property type="entry name" value="PROTEIN_KINASE_ST"/>
    <property type="match status" value="1"/>
</dbReference>
<dbReference type="Gene3D" id="1.10.510.10">
    <property type="entry name" value="Transferase(Phosphotransferase) domain 1"/>
    <property type="match status" value="1"/>
</dbReference>
<sequence length="458" mass="49957">MVLRIGQRIGNYRIIDEIAQGAYANVYKAVYNAPHKTIVALKILYKAFIDPTADGDVLSQEAHLLEQLKHPHILALIDFGSYENYPYIVKEYAPNGSLRERMRGRQMALNDVLYLLRGIGAGLQFAHDHKIVHCDLKPENILFSAQNEPLISDFDIARVLKTVRSFQKGIGGTPSYMSPEHFNGKVRFESDQYSLACMVYEMVTGQRPFEGNTVETLKEHHLHDQPGAPSQLRPDLPPHIEQAILQAMDKKYANRFASVADFVNAIIIYPNALQAPAWAEALPQNSGHKLILREHVRGRKAPVDDDIFYEETISMNAEATLVDLTSPPKPARRRAAKSATTAAKPAVGAASTSAKTARPKASVKAGPTAASTKPAVKAATSKVKAAAAKIPLEKKTPALPKAPKAPKAPTDASVARKPRTTKAKSVTPASTPRKANKQAVDVPADSFARKSTSKASMP</sequence>
<dbReference type="OrthoDB" id="9814968at2"/>
<dbReference type="InterPro" id="IPR045269">
    <property type="entry name" value="Atg1-like"/>
</dbReference>
<feature type="domain" description="Protein kinase" evidence="2">
    <location>
        <begin position="12"/>
        <end position="267"/>
    </location>
</feature>
<comment type="caution">
    <text evidence="3">The sequence shown here is derived from an EMBL/GenBank/DDBJ whole genome shotgun (WGS) entry which is preliminary data.</text>
</comment>
<dbReference type="SUPFAM" id="SSF56112">
    <property type="entry name" value="Protein kinase-like (PK-like)"/>
    <property type="match status" value="1"/>
</dbReference>
<accession>A0A5A5TIS0</accession>
<dbReference type="Proteomes" id="UP000322530">
    <property type="component" value="Unassembled WGS sequence"/>
</dbReference>
<dbReference type="GO" id="GO:0004674">
    <property type="term" value="F:protein serine/threonine kinase activity"/>
    <property type="evidence" value="ECO:0007669"/>
    <property type="project" value="InterPro"/>
</dbReference>
<dbReference type="InterPro" id="IPR008271">
    <property type="entry name" value="Ser/Thr_kinase_AS"/>
</dbReference>
<dbReference type="EMBL" id="BIXY01000117">
    <property type="protein sequence ID" value="GCF11500.1"/>
    <property type="molecule type" value="Genomic_DNA"/>
</dbReference>
<evidence type="ECO:0000256" key="1">
    <source>
        <dbReference type="SAM" id="MobiDB-lite"/>
    </source>
</evidence>
<dbReference type="Pfam" id="PF00069">
    <property type="entry name" value="Pkinase"/>
    <property type="match status" value="1"/>
</dbReference>
<feature type="compositionally biased region" description="Low complexity" evidence="1">
    <location>
        <begin position="367"/>
        <end position="377"/>
    </location>
</feature>
<dbReference type="PROSITE" id="PS50011">
    <property type="entry name" value="PROTEIN_KINASE_DOM"/>
    <property type="match status" value="1"/>
</dbReference>
<dbReference type="RefSeq" id="WP_149404327.1">
    <property type="nucleotide sequence ID" value="NZ_BIXY01000117.1"/>
</dbReference>
<dbReference type="GO" id="GO:0005737">
    <property type="term" value="C:cytoplasm"/>
    <property type="evidence" value="ECO:0007669"/>
    <property type="project" value="TreeGrafter"/>
</dbReference>
<dbReference type="InterPro" id="IPR011009">
    <property type="entry name" value="Kinase-like_dom_sf"/>
</dbReference>
<gene>
    <name evidence="3" type="ORF">KDI_50640</name>
</gene>
<organism evidence="3 4">
    <name type="scientific">Dictyobacter arantiisoli</name>
    <dbReference type="NCBI Taxonomy" id="2014874"/>
    <lineage>
        <taxon>Bacteria</taxon>
        <taxon>Bacillati</taxon>
        <taxon>Chloroflexota</taxon>
        <taxon>Ktedonobacteria</taxon>
        <taxon>Ktedonobacterales</taxon>
        <taxon>Dictyobacteraceae</taxon>
        <taxon>Dictyobacter</taxon>
    </lineage>
</organism>
<reference evidence="3 4" key="1">
    <citation type="submission" date="2019-01" db="EMBL/GenBank/DDBJ databases">
        <title>Draft genome sequence of Dictyobacter sp. Uno17.</title>
        <authorList>
            <person name="Wang C.M."/>
            <person name="Zheng Y."/>
            <person name="Sakai Y."/>
            <person name="Abe K."/>
            <person name="Yokota A."/>
            <person name="Yabe S."/>
        </authorList>
    </citation>
    <scope>NUCLEOTIDE SEQUENCE [LARGE SCALE GENOMIC DNA]</scope>
    <source>
        <strain evidence="3 4">Uno17</strain>
    </source>
</reference>
<feature type="compositionally biased region" description="Low complexity" evidence="1">
    <location>
        <begin position="337"/>
        <end position="354"/>
    </location>
</feature>
<feature type="compositionally biased region" description="Low complexity" evidence="1">
    <location>
        <begin position="397"/>
        <end position="412"/>
    </location>
</feature>
<feature type="region of interest" description="Disordered" evidence="1">
    <location>
        <begin position="324"/>
        <end position="377"/>
    </location>
</feature>
<keyword evidence="4" id="KW-1185">Reference proteome</keyword>
<dbReference type="AlphaFoldDB" id="A0A5A5TIS0"/>
<feature type="compositionally biased region" description="Polar residues" evidence="1">
    <location>
        <begin position="449"/>
        <end position="458"/>
    </location>
</feature>
<evidence type="ECO:0000313" key="3">
    <source>
        <dbReference type="EMBL" id="GCF11500.1"/>
    </source>
</evidence>